<dbReference type="Proteomes" id="UP000248584">
    <property type="component" value="Unassembled WGS sequence"/>
</dbReference>
<evidence type="ECO:0000313" key="1">
    <source>
        <dbReference type="EMBL" id="PZX38237.1"/>
    </source>
</evidence>
<name>A0ABX5PVL7_9FLAO</name>
<comment type="caution">
    <text evidence="1">The sequence shown here is derived from an EMBL/GenBank/DDBJ whole genome shotgun (WGS) entry which is preliminary data.</text>
</comment>
<organism evidence="1 2">
    <name type="scientific">Nonlabens dokdonensis</name>
    <dbReference type="NCBI Taxonomy" id="328515"/>
    <lineage>
        <taxon>Bacteria</taxon>
        <taxon>Pseudomonadati</taxon>
        <taxon>Bacteroidota</taxon>
        <taxon>Flavobacteriia</taxon>
        <taxon>Flavobacteriales</taxon>
        <taxon>Flavobacteriaceae</taxon>
        <taxon>Nonlabens</taxon>
    </lineage>
</organism>
<protein>
    <submittedName>
        <fullName evidence="1">Uncharacterized protein</fullName>
    </submittedName>
</protein>
<reference evidence="1 2" key="1">
    <citation type="submission" date="2018-06" db="EMBL/GenBank/DDBJ databases">
        <title>Genomic Encyclopedia of Archaeal and Bacterial Type Strains, Phase II (KMG-II): from individual species to whole genera.</title>
        <authorList>
            <person name="Goeker M."/>
        </authorList>
    </citation>
    <scope>NUCLEOTIDE SEQUENCE [LARGE SCALE GENOMIC DNA]</scope>
    <source>
        <strain evidence="1 2">DSM 17205</strain>
    </source>
</reference>
<dbReference type="RefSeq" id="WP_015363989.1">
    <property type="nucleotide sequence ID" value="NZ_QKZR01000005.1"/>
</dbReference>
<evidence type="ECO:0000313" key="2">
    <source>
        <dbReference type="Proteomes" id="UP000248584"/>
    </source>
</evidence>
<accession>A0ABX5PVL7</accession>
<keyword evidence="2" id="KW-1185">Reference proteome</keyword>
<dbReference type="EMBL" id="QKZR01000005">
    <property type="protein sequence ID" value="PZX38237.1"/>
    <property type="molecule type" value="Genomic_DNA"/>
</dbReference>
<gene>
    <name evidence="1" type="ORF">LX97_02818</name>
</gene>
<proteinExistence type="predicted"/>
<sequence length="307" mass="36204">MIGVLIVLVVFFILLVFRAIKNRKDNKRRDYSLGMSAAVNTALLIKEKKYEHAEELVRKQTLNDRSQIIDHVALYIEEDDLKHWELVTESNLSRLCLGTFYLHMAWISRTHKLAKNVSNKKAMDFFSYLELCEESYLKIQEKSHYKAELCSRSIRLYMSLSSKDTATDYFNEVTTNHPNLLWPYLHYAEMIQPKWYGSTEEVIDFYTKLPNDFLIKATTTLKLILDAVIIGENYFKKMDNNLKNFAENQINTIDQEVTRQPIDSIHRYILYNYMEAIASHYNLKDMSSKYRKLKNSHDTIYPYGLIS</sequence>